<accession>A0A2T0HI12</accession>
<dbReference type="RefSeq" id="WP_146136161.1">
    <property type="nucleotide sequence ID" value="NZ_PVUH01000333.1"/>
</dbReference>
<evidence type="ECO:0000256" key="4">
    <source>
        <dbReference type="ARBA" id="ARBA00015486"/>
    </source>
</evidence>
<protein>
    <recommendedName>
        <fullName evidence="4">Nicotinate-nucleotide--dimethylbenzimidazole phosphoribosyltransferase</fullName>
        <ecNumber evidence="3">2.4.2.21</ecNumber>
    </recommendedName>
    <alternativeName>
        <fullName evidence="8">N(1)-alpha-phosphoribosyltransferase</fullName>
    </alternativeName>
</protein>
<dbReference type="InterPro" id="IPR003200">
    <property type="entry name" value="Nict_dMeBzImd_PRibTrfase"/>
</dbReference>
<organism evidence="10 11">
    <name type="scientific">Pseudomonas fluorescens</name>
    <dbReference type="NCBI Taxonomy" id="294"/>
    <lineage>
        <taxon>Bacteria</taxon>
        <taxon>Pseudomonadati</taxon>
        <taxon>Pseudomonadota</taxon>
        <taxon>Gammaproteobacteria</taxon>
        <taxon>Pseudomonadales</taxon>
        <taxon>Pseudomonadaceae</taxon>
        <taxon>Pseudomonas</taxon>
    </lineage>
</organism>
<evidence type="ECO:0000256" key="8">
    <source>
        <dbReference type="ARBA" id="ARBA00030686"/>
    </source>
</evidence>
<dbReference type="PANTHER" id="PTHR43463:SF1">
    <property type="entry name" value="NICOTINATE-NUCLEOTIDE--DIMETHYLBENZIMIDAZOLE PHOSPHORIBOSYLTRANSFERASE"/>
    <property type="match status" value="1"/>
</dbReference>
<dbReference type="UniPathway" id="UPA00061">
    <property type="reaction ID" value="UER00516"/>
</dbReference>
<dbReference type="EC" id="2.4.2.21" evidence="3"/>
<evidence type="ECO:0000313" key="11">
    <source>
        <dbReference type="Proteomes" id="UP000239731"/>
    </source>
</evidence>
<dbReference type="Pfam" id="PF02277">
    <property type="entry name" value="DBI_PRT"/>
    <property type="match status" value="1"/>
</dbReference>
<sequence length="77" mass="8045">AESLLARTVRGIRGADAKALEAARARQQLLTKPEGSLGLLEDLSIRLAGMYGQVPVTVPSHPVVGLFAGDHGVWAQG</sequence>
<evidence type="ECO:0000256" key="3">
    <source>
        <dbReference type="ARBA" id="ARBA00011991"/>
    </source>
</evidence>
<gene>
    <name evidence="10" type="ORF">C7A10_33015</name>
</gene>
<dbReference type="Gene3D" id="1.10.1610.10">
    <property type="match status" value="1"/>
</dbReference>
<dbReference type="InterPro" id="IPR036087">
    <property type="entry name" value="Nict_dMeBzImd_PRibTrfase_sf"/>
</dbReference>
<keyword evidence="5" id="KW-0169">Cobalamin biosynthesis</keyword>
<evidence type="ECO:0000256" key="5">
    <source>
        <dbReference type="ARBA" id="ARBA00022573"/>
    </source>
</evidence>
<comment type="caution">
    <text evidence="10">The sequence shown here is derived from an EMBL/GenBank/DDBJ whole genome shotgun (WGS) entry which is preliminary data.</text>
</comment>
<keyword evidence="7 10" id="KW-0808">Transferase</keyword>
<name>A0A2T0HI12_PSEFL</name>
<comment type="pathway">
    <text evidence="1">Nucleoside biosynthesis; alpha-ribazole biosynthesis; alpha-ribazole from 5,6-dimethylbenzimidazole: step 1/2.</text>
</comment>
<evidence type="ECO:0000256" key="7">
    <source>
        <dbReference type="ARBA" id="ARBA00022679"/>
    </source>
</evidence>
<feature type="non-terminal residue" evidence="10">
    <location>
        <position position="77"/>
    </location>
</feature>
<feature type="non-terminal residue" evidence="10">
    <location>
        <position position="1"/>
    </location>
</feature>
<evidence type="ECO:0000256" key="6">
    <source>
        <dbReference type="ARBA" id="ARBA00022676"/>
    </source>
</evidence>
<proteinExistence type="inferred from homology"/>
<dbReference type="GO" id="GO:0008939">
    <property type="term" value="F:nicotinate-nucleotide-dimethylbenzimidazole phosphoribosyltransferase activity"/>
    <property type="evidence" value="ECO:0007669"/>
    <property type="project" value="UniProtKB-EC"/>
</dbReference>
<dbReference type="PANTHER" id="PTHR43463">
    <property type="entry name" value="NICOTINATE-NUCLEOTIDE--DIMETHYLBENZIMIDAZOLE PHOSPHORIBOSYLTRANSFERASE"/>
    <property type="match status" value="1"/>
</dbReference>
<evidence type="ECO:0000256" key="9">
    <source>
        <dbReference type="ARBA" id="ARBA00047340"/>
    </source>
</evidence>
<dbReference type="SUPFAM" id="SSF52733">
    <property type="entry name" value="Nicotinate mononucleotide:5,6-dimethylbenzimidazole phosphoribosyltransferase (CobT)"/>
    <property type="match status" value="1"/>
</dbReference>
<dbReference type="EMBL" id="PVUH01000333">
    <property type="protein sequence ID" value="PRW72291.1"/>
    <property type="molecule type" value="Genomic_DNA"/>
</dbReference>
<evidence type="ECO:0000256" key="2">
    <source>
        <dbReference type="ARBA" id="ARBA00007110"/>
    </source>
</evidence>
<dbReference type="InterPro" id="IPR023195">
    <property type="entry name" value="Nict_dMeBzImd_PRibTrfase_N"/>
</dbReference>
<dbReference type="Proteomes" id="UP000239731">
    <property type="component" value="Unassembled WGS sequence"/>
</dbReference>
<reference evidence="10 11" key="1">
    <citation type="submission" date="2018-03" db="EMBL/GenBank/DDBJ databases">
        <title>Blue discolouration in mozzarella cheese caused by Pseudomonas fluorescens.</title>
        <authorList>
            <person name="Chiesa F."/>
            <person name="Dalmasso A."/>
            <person name="Lomonaco S."/>
        </authorList>
    </citation>
    <scope>NUCLEOTIDE SEQUENCE [LARGE SCALE GENOMIC DNA]</scope>
    <source>
        <strain evidence="10 11">11293</strain>
    </source>
</reference>
<comment type="similarity">
    <text evidence="2">Belongs to the CobT family.</text>
</comment>
<comment type="catalytic activity">
    <reaction evidence="9">
        <text>5,6-dimethylbenzimidazole + nicotinate beta-D-ribonucleotide = alpha-ribazole 5'-phosphate + nicotinate + H(+)</text>
        <dbReference type="Rhea" id="RHEA:11196"/>
        <dbReference type="ChEBI" id="CHEBI:15378"/>
        <dbReference type="ChEBI" id="CHEBI:15890"/>
        <dbReference type="ChEBI" id="CHEBI:32544"/>
        <dbReference type="ChEBI" id="CHEBI:57502"/>
        <dbReference type="ChEBI" id="CHEBI:57918"/>
        <dbReference type="EC" id="2.4.2.21"/>
    </reaction>
</comment>
<keyword evidence="6 10" id="KW-0328">Glycosyltransferase</keyword>
<dbReference type="AlphaFoldDB" id="A0A2T0HI12"/>
<evidence type="ECO:0000313" key="10">
    <source>
        <dbReference type="EMBL" id="PRW72291.1"/>
    </source>
</evidence>
<evidence type="ECO:0000256" key="1">
    <source>
        <dbReference type="ARBA" id="ARBA00005049"/>
    </source>
</evidence>
<dbReference type="GO" id="GO:0009236">
    <property type="term" value="P:cobalamin biosynthetic process"/>
    <property type="evidence" value="ECO:0007669"/>
    <property type="project" value="UniProtKB-KW"/>
</dbReference>